<protein>
    <submittedName>
        <fullName evidence="2">Uncharacterized protein</fullName>
    </submittedName>
</protein>
<dbReference type="AlphaFoldDB" id="A0A1T3CB32"/>
<feature type="compositionally biased region" description="Low complexity" evidence="1">
    <location>
        <begin position="1"/>
        <end position="17"/>
    </location>
</feature>
<organism evidence="2 3">
    <name type="scientific">Trichoderma guizhouense</name>
    <dbReference type="NCBI Taxonomy" id="1491466"/>
    <lineage>
        <taxon>Eukaryota</taxon>
        <taxon>Fungi</taxon>
        <taxon>Dikarya</taxon>
        <taxon>Ascomycota</taxon>
        <taxon>Pezizomycotina</taxon>
        <taxon>Sordariomycetes</taxon>
        <taxon>Hypocreomycetidae</taxon>
        <taxon>Hypocreales</taxon>
        <taxon>Hypocreaceae</taxon>
        <taxon>Trichoderma</taxon>
    </lineage>
</organism>
<feature type="compositionally biased region" description="Acidic residues" evidence="1">
    <location>
        <begin position="81"/>
        <end position="100"/>
    </location>
</feature>
<sequence length="100" mass="10789">MEESLPSPTHSLSTTNSAFASTPEGLKAPDKMPATEDWTVLRSKSRRSRRGQGSTSTSNPFSQPSRSVSPETSEDGSGMDGDMDDSNSDEVMEENDSEDE</sequence>
<evidence type="ECO:0000313" key="2">
    <source>
        <dbReference type="EMBL" id="OPB38201.1"/>
    </source>
</evidence>
<proteinExistence type="predicted"/>
<keyword evidence="3" id="KW-1185">Reference proteome</keyword>
<comment type="caution">
    <text evidence="2">The sequence shown here is derived from an EMBL/GenBank/DDBJ whole genome shotgun (WGS) entry which is preliminary data.</text>
</comment>
<gene>
    <name evidence="2" type="ORF">A0O28_0013050</name>
</gene>
<name>A0A1T3CB32_9HYPO</name>
<accession>A0A1T3CB32</accession>
<dbReference type="Proteomes" id="UP000191004">
    <property type="component" value="Unassembled WGS sequence"/>
</dbReference>
<evidence type="ECO:0000256" key="1">
    <source>
        <dbReference type="SAM" id="MobiDB-lite"/>
    </source>
</evidence>
<evidence type="ECO:0000313" key="3">
    <source>
        <dbReference type="Proteomes" id="UP000191004"/>
    </source>
</evidence>
<feature type="region of interest" description="Disordered" evidence="1">
    <location>
        <begin position="1"/>
        <end position="100"/>
    </location>
</feature>
<reference evidence="2 3" key="1">
    <citation type="submission" date="2016-04" db="EMBL/GenBank/DDBJ databases">
        <title>Multiple horizontal gene transfer events from other fungi enriched the ability of the initially mycotrophic fungus Trichoderma (Ascomycota) to feed on dead plant biomass.</title>
        <authorList>
            <person name="Atanasova L."/>
            <person name="Chenthamara K."/>
            <person name="Zhang J."/>
            <person name="Grujic M."/>
            <person name="Henrissat B."/>
            <person name="Kuo A."/>
            <person name="Aertz A."/>
            <person name="Salamov A."/>
            <person name="Lipzen A."/>
            <person name="Labutti K."/>
            <person name="Barry K."/>
            <person name="Miao Y."/>
            <person name="Rahimi M.J."/>
            <person name="Shen Q."/>
            <person name="Grigoriev I.V."/>
            <person name="Kubicek C.P."/>
            <person name="Druzhinina I.S."/>
        </authorList>
    </citation>
    <scope>NUCLEOTIDE SEQUENCE [LARGE SCALE GENOMIC DNA]</scope>
    <source>
        <strain evidence="2 3">NJAU 4742</strain>
    </source>
</reference>
<dbReference type="EMBL" id="LVVK01000020">
    <property type="protein sequence ID" value="OPB38201.1"/>
    <property type="molecule type" value="Genomic_DNA"/>
</dbReference>
<feature type="compositionally biased region" description="Polar residues" evidence="1">
    <location>
        <begin position="59"/>
        <end position="71"/>
    </location>
</feature>